<dbReference type="EMBL" id="JAPEVG010000671">
    <property type="protein sequence ID" value="KAJ8456494.1"/>
    <property type="molecule type" value="Genomic_DNA"/>
</dbReference>
<keyword evidence="3" id="KW-1185">Reference proteome</keyword>
<dbReference type="InterPro" id="IPR046528">
    <property type="entry name" value="DUF6593"/>
</dbReference>
<organism evidence="2 3">
    <name type="scientific">Trametes cubensis</name>
    <dbReference type="NCBI Taxonomy" id="1111947"/>
    <lineage>
        <taxon>Eukaryota</taxon>
        <taxon>Fungi</taxon>
        <taxon>Dikarya</taxon>
        <taxon>Basidiomycota</taxon>
        <taxon>Agaricomycotina</taxon>
        <taxon>Agaricomycetes</taxon>
        <taxon>Polyporales</taxon>
        <taxon>Polyporaceae</taxon>
        <taxon>Trametes</taxon>
    </lineage>
</organism>
<accession>A0AAD7TGI6</accession>
<reference evidence="2" key="1">
    <citation type="submission" date="2022-11" db="EMBL/GenBank/DDBJ databases">
        <title>Genome Sequence of Cubamyces cubensis.</title>
        <authorList>
            <person name="Buettner E."/>
        </authorList>
    </citation>
    <scope>NUCLEOTIDE SEQUENCE</scope>
    <source>
        <strain evidence="2">MPL-01</strain>
    </source>
</reference>
<dbReference type="Proteomes" id="UP001215151">
    <property type="component" value="Unassembled WGS sequence"/>
</dbReference>
<comment type="caution">
    <text evidence="2">The sequence shown here is derived from an EMBL/GenBank/DDBJ whole genome shotgun (WGS) entry which is preliminary data.</text>
</comment>
<evidence type="ECO:0000313" key="2">
    <source>
        <dbReference type="EMBL" id="KAJ8456494.1"/>
    </source>
</evidence>
<dbReference type="AlphaFoldDB" id="A0AAD7TGI6"/>
<name>A0AAD7TGI6_9APHY</name>
<protein>
    <recommendedName>
        <fullName evidence="1">DUF6593 domain-containing protein</fullName>
    </recommendedName>
</protein>
<evidence type="ECO:0000259" key="1">
    <source>
        <dbReference type="Pfam" id="PF20236"/>
    </source>
</evidence>
<dbReference type="Pfam" id="PF20236">
    <property type="entry name" value="DUF6593"/>
    <property type="match status" value="1"/>
</dbReference>
<proteinExistence type="predicted"/>
<sequence>MRKLHFFSQQPTNSAVIDSATGNVLYEFFTTDATADTSNQHGGERVKVTTMWNAQRQVVALYTHGASSKEEVTYSGQTRSVDDWLLWSSKLGPSESTGTSRECQFVLPHGKKYKWTYHKDDTRDRRFSIFPSDQTTTYELFECETGQFLANGYRPQRGGLFACTRKLKLDVMADGEAMLDVIVLTFVLCVCKPL</sequence>
<feature type="domain" description="DUF6593" evidence="1">
    <location>
        <begin position="10"/>
        <end position="189"/>
    </location>
</feature>
<gene>
    <name evidence="2" type="ORF">ONZ51_g12092</name>
</gene>
<evidence type="ECO:0000313" key="3">
    <source>
        <dbReference type="Proteomes" id="UP001215151"/>
    </source>
</evidence>